<organism evidence="2 3">
    <name type="scientific">Flavilitoribacter nigricans (strain ATCC 23147 / DSM 23189 / NBRC 102662 / NCIMB 1420 / SS-2)</name>
    <name type="common">Lewinella nigricans</name>
    <dbReference type="NCBI Taxonomy" id="1122177"/>
    <lineage>
        <taxon>Bacteria</taxon>
        <taxon>Pseudomonadati</taxon>
        <taxon>Bacteroidota</taxon>
        <taxon>Saprospiria</taxon>
        <taxon>Saprospirales</taxon>
        <taxon>Lewinellaceae</taxon>
        <taxon>Flavilitoribacter</taxon>
    </lineage>
</organism>
<proteinExistence type="predicted"/>
<gene>
    <name evidence="2" type="ORF">CRP01_23800</name>
</gene>
<dbReference type="EMBL" id="PDUD01000028">
    <property type="protein sequence ID" value="PHN03900.1"/>
    <property type="molecule type" value="Genomic_DNA"/>
</dbReference>
<name>A0A2D0N695_FLAN2</name>
<reference evidence="2 3" key="1">
    <citation type="submission" date="2017-10" db="EMBL/GenBank/DDBJ databases">
        <title>The draft genome sequence of Lewinella nigricans NBRC 102662.</title>
        <authorList>
            <person name="Wang K."/>
        </authorList>
    </citation>
    <scope>NUCLEOTIDE SEQUENCE [LARGE SCALE GENOMIC DNA]</scope>
    <source>
        <strain evidence="2 3">NBRC 102662</strain>
    </source>
</reference>
<evidence type="ECO:0000313" key="2">
    <source>
        <dbReference type="EMBL" id="PHN03900.1"/>
    </source>
</evidence>
<evidence type="ECO:0000256" key="1">
    <source>
        <dbReference type="SAM" id="Phobius"/>
    </source>
</evidence>
<dbReference type="RefSeq" id="WP_099152613.1">
    <property type="nucleotide sequence ID" value="NZ_PDUD01000028.1"/>
</dbReference>
<keyword evidence="1" id="KW-0472">Membrane</keyword>
<feature type="transmembrane region" description="Helical" evidence="1">
    <location>
        <begin position="69"/>
        <end position="89"/>
    </location>
</feature>
<evidence type="ECO:0000313" key="3">
    <source>
        <dbReference type="Proteomes" id="UP000223913"/>
    </source>
</evidence>
<feature type="transmembrane region" description="Helical" evidence="1">
    <location>
        <begin position="43"/>
        <end position="63"/>
    </location>
</feature>
<sequence>MNPFLDTSLDPNFDLGKIRFHGRLAGDGWRHEHFTHFLTCTQILFFFTAIVLLFAPVAPYIFPAAHLDTWIFTPPYLCILLFLTCGFLFNRFRLVALLLALSLFSFMTVSYTLYAPTFSFYPFGLLGALTVLVMMAIVLHFLEKKLRKFLINELENNPIAPFTVLPGADLPGRSEVDGR</sequence>
<keyword evidence="1" id="KW-1133">Transmembrane helix</keyword>
<protein>
    <submittedName>
        <fullName evidence="2">Uncharacterized protein</fullName>
    </submittedName>
</protein>
<comment type="caution">
    <text evidence="2">The sequence shown here is derived from an EMBL/GenBank/DDBJ whole genome shotgun (WGS) entry which is preliminary data.</text>
</comment>
<feature type="transmembrane region" description="Helical" evidence="1">
    <location>
        <begin position="94"/>
        <end position="114"/>
    </location>
</feature>
<feature type="transmembrane region" description="Helical" evidence="1">
    <location>
        <begin position="120"/>
        <end position="142"/>
    </location>
</feature>
<keyword evidence="3" id="KW-1185">Reference proteome</keyword>
<keyword evidence="1" id="KW-0812">Transmembrane</keyword>
<dbReference type="Proteomes" id="UP000223913">
    <property type="component" value="Unassembled WGS sequence"/>
</dbReference>
<dbReference type="AlphaFoldDB" id="A0A2D0N695"/>
<accession>A0A2D0N695</accession>